<dbReference type="Gene3D" id="1.25.40.20">
    <property type="entry name" value="Ankyrin repeat-containing domain"/>
    <property type="match status" value="2"/>
</dbReference>
<feature type="repeat" description="ANK" evidence="3">
    <location>
        <begin position="650"/>
        <end position="682"/>
    </location>
</feature>
<evidence type="ECO:0000256" key="2">
    <source>
        <dbReference type="ARBA" id="ARBA00023043"/>
    </source>
</evidence>
<feature type="repeat" description="ANK" evidence="3">
    <location>
        <begin position="406"/>
        <end position="438"/>
    </location>
</feature>
<feature type="transmembrane region" description="Helical" evidence="5">
    <location>
        <begin position="84"/>
        <end position="109"/>
    </location>
</feature>
<feature type="compositionally biased region" description="Basic residues" evidence="4">
    <location>
        <begin position="495"/>
        <end position="522"/>
    </location>
</feature>
<feature type="transmembrane region" description="Helical" evidence="5">
    <location>
        <begin position="46"/>
        <end position="64"/>
    </location>
</feature>
<feature type="compositionally biased region" description="Basic and acidic residues" evidence="4">
    <location>
        <begin position="296"/>
        <end position="309"/>
    </location>
</feature>
<organism evidence="6 7">
    <name type="scientific">Trichogramma brassicae</name>
    <dbReference type="NCBI Taxonomy" id="86971"/>
    <lineage>
        <taxon>Eukaryota</taxon>
        <taxon>Metazoa</taxon>
        <taxon>Ecdysozoa</taxon>
        <taxon>Arthropoda</taxon>
        <taxon>Hexapoda</taxon>
        <taxon>Insecta</taxon>
        <taxon>Pterygota</taxon>
        <taxon>Neoptera</taxon>
        <taxon>Endopterygota</taxon>
        <taxon>Hymenoptera</taxon>
        <taxon>Apocrita</taxon>
        <taxon>Proctotrupomorpha</taxon>
        <taxon>Chalcidoidea</taxon>
        <taxon>Trichogrammatidae</taxon>
        <taxon>Trichogramma</taxon>
    </lineage>
</organism>
<dbReference type="EMBL" id="CADCXV010000672">
    <property type="protein sequence ID" value="CAB0032291.1"/>
    <property type="molecule type" value="Genomic_DNA"/>
</dbReference>
<accession>A0A6H5I2T8</accession>
<feature type="transmembrane region" description="Helical" evidence="5">
    <location>
        <begin position="6"/>
        <end position="25"/>
    </location>
</feature>
<proteinExistence type="predicted"/>
<evidence type="ECO:0000256" key="4">
    <source>
        <dbReference type="SAM" id="MobiDB-lite"/>
    </source>
</evidence>
<sequence length="832" mass="93408">MHLATLDGSAVVLVSASAISLVLLAKRYLAKIKLSSQGVIQWLSDIANSILTAVLIVLHRSYVVSATEVDRRSRSKRVVDCSQLQYAIIFVPFVNAFASLVVATAKCFAEVNRVSRLCKLQRKAEARDEEEADIEIIPDAQQPSTCNKCFTSGKRCSKSLWWMLAQWLVPAIFSATLSLGEKLDQRRMITNESLGCTYAMNFPLLESVVCQGVDYLNSEDHLMFVGLNATDTLEVIRKISEILRDVSTNLEANKSHYTSEQMIDIVEEVKEDFRSFRTGRLLKFDASGKINCTEEHRNGTRKIRPETHTSRRGSPAATANGVSVNRGDVFRKFQFLTARQKSPKKMLNQWQVEIPEEASEALTLARFDAYLGRGVSVDCLIIKTQLEHGSIGWIDNANVGESRSTDGNAALHFAVLRRRRYLLEYLLRRGADLSIKNARGETALDMLLRSPHLAGQEEAFCNRQEHECDLEMLACLERWCLEAYGERHNLRQMHFRSAKKARAATPQPHHHNRQRDRQRPQKCTKSDLNTVISRDCPIWPGWTALHLAVVYGNCGEVKWLLDNGADPGVRDADGNTPLHFAPLNSTFNADLFSRLFVYDSDTFGGLNGLNHFHIACLNPKYIDVAREFLMRGHSPDTPARKGKLYYVDHNHWTPLHMAAKHSRIDLLKLLLEFNAKVDSRDQKECTAFHINVLLNRNVYCAKLLLEAGTDFDGLQGLSEASVAVGFALLDRAHGQGDRDASEEADFIRTDVGRRHPRVLSADAGQADQLGRGRLRVQMSDGADDRRRAGPEADAALGRRRRRATRALRQQAGARRAHRQRPSSSADFPSTAT</sequence>
<keyword evidence="1" id="KW-0677">Repeat</keyword>
<feature type="compositionally biased region" description="Polar residues" evidence="4">
    <location>
        <begin position="821"/>
        <end position="832"/>
    </location>
</feature>
<keyword evidence="5" id="KW-0472">Membrane</keyword>
<feature type="region of interest" description="Disordered" evidence="4">
    <location>
        <begin position="495"/>
        <end position="524"/>
    </location>
</feature>
<dbReference type="PANTHER" id="PTHR24171">
    <property type="entry name" value="ANKYRIN REPEAT DOMAIN-CONTAINING PROTEIN 39-RELATED"/>
    <property type="match status" value="1"/>
</dbReference>
<evidence type="ECO:0000256" key="3">
    <source>
        <dbReference type="PROSITE-ProRule" id="PRU00023"/>
    </source>
</evidence>
<evidence type="ECO:0000313" key="6">
    <source>
        <dbReference type="EMBL" id="CAB0032291.1"/>
    </source>
</evidence>
<gene>
    <name evidence="6" type="ORF">TBRA_LOCUS4235</name>
</gene>
<protein>
    <submittedName>
        <fullName evidence="6">Uncharacterized protein</fullName>
    </submittedName>
</protein>
<dbReference type="GO" id="GO:0004842">
    <property type="term" value="F:ubiquitin-protein transferase activity"/>
    <property type="evidence" value="ECO:0007669"/>
    <property type="project" value="TreeGrafter"/>
</dbReference>
<dbReference type="AlphaFoldDB" id="A0A6H5I2T8"/>
<dbReference type="Proteomes" id="UP000479190">
    <property type="component" value="Unassembled WGS sequence"/>
</dbReference>
<dbReference type="PROSITE" id="PS50297">
    <property type="entry name" value="ANK_REP_REGION"/>
    <property type="match status" value="3"/>
</dbReference>
<dbReference type="PROSITE" id="PS50088">
    <property type="entry name" value="ANK_REPEAT"/>
    <property type="match status" value="3"/>
</dbReference>
<feature type="region of interest" description="Disordered" evidence="4">
    <location>
        <begin position="296"/>
        <end position="320"/>
    </location>
</feature>
<dbReference type="OrthoDB" id="426293at2759"/>
<feature type="region of interest" description="Disordered" evidence="4">
    <location>
        <begin position="757"/>
        <end position="832"/>
    </location>
</feature>
<dbReference type="GO" id="GO:0085020">
    <property type="term" value="P:protein K6-linked ubiquitination"/>
    <property type="evidence" value="ECO:0007669"/>
    <property type="project" value="TreeGrafter"/>
</dbReference>
<dbReference type="SUPFAM" id="SSF48403">
    <property type="entry name" value="Ankyrin repeat"/>
    <property type="match status" value="2"/>
</dbReference>
<dbReference type="GO" id="GO:0070531">
    <property type="term" value="C:BRCA1-A complex"/>
    <property type="evidence" value="ECO:0007669"/>
    <property type="project" value="TreeGrafter"/>
</dbReference>
<evidence type="ECO:0000256" key="5">
    <source>
        <dbReference type="SAM" id="Phobius"/>
    </source>
</evidence>
<keyword evidence="7" id="KW-1185">Reference proteome</keyword>
<evidence type="ECO:0000256" key="1">
    <source>
        <dbReference type="ARBA" id="ARBA00022737"/>
    </source>
</evidence>
<feature type="repeat" description="ANK" evidence="3">
    <location>
        <begin position="540"/>
        <end position="572"/>
    </location>
</feature>
<dbReference type="Pfam" id="PF13857">
    <property type="entry name" value="Ank_5"/>
    <property type="match status" value="1"/>
</dbReference>
<dbReference type="InterPro" id="IPR036770">
    <property type="entry name" value="Ankyrin_rpt-contain_sf"/>
</dbReference>
<feature type="transmembrane region" description="Helical" evidence="5">
    <location>
        <begin position="160"/>
        <end position="180"/>
    </location>
</feature>
<dbReference type="GO" id="GO:0031436">
    <property type="term" value="C:BRCA1-BARD1 complex"/>
    <property type="evidence" value="ECO:0007669"/>
    <property type="project" value="TreeGrafter"/>
</dbReference>
<evidence type="ECO:0000313" key="7">
    <source>
        <dbReference type="Proteomes" id="UP000479190"/>
    </source>
</evidence>
<reference evidence="6 7" key="1">
    <citation type="submission" date="2020-02" db="EMBL/GenBank/DDBJ databases">
        <authorList>
            <person name="Ferguson B K."/>
        </authorList>
    </citation>
    <scope>NUCLEOTIDE SEQUENCE [LARGE SCALE GENOMIC DNA]</scope>
</reference>
<keyword evidence="5" id="KW-0812">Transmembrane</keyword>
<dbReference type="SMART" id="SM00248">
    <property type="entry name" value="ANK"/>
    <property type="match status" value="5"/>
</dbReference>
<dbReference type="InterPro" id="IPR002110">
    <property type="entry name" value="Ankyrin_rpt"/>
</dbReference>
<dbReference type="PANTHER" id="PTHR24171:SF8">
    <property type="entry name" value="BRCA1-ASSOCIATED RING DOMAIN PROTEIN 1"/>
    <property type="match status" value="1"/>
</dbReference>
<dbReference type="Pfam" id="PF12796">
    <property type="entry name" value="Ank_2"/>
    <property type="match status" value="1"/>
</dbReference>
<name>A0A6H5I2T8_9HYME</name>
<dbReference type="Pfam" id="PF00023">
    <property type="entry name" value="Ank"/>
    <property type="match status" value="1"/>
</dbReference>
<keyword evidence="5" id="KW-1133">Transmembrane helix</keyword>
<keyword evidence="2 3" id="KW-0040">ANK repeat</keyword>